<evidence type="ECO:0000313" key="3">
    <source>
        <dbReference type="Proteomes" id="UP000437065"/>
    </source>
</evidence>
<dbReference type="OrthoDB" id="177494at2157"/>
<name>A0A6B0T263_9EURY</name>
<dbReference type="SUPFAM" id="SSF49464">
    <property type="entry name" value="Carboxypeptidase regulatory domain-like"/>
    <property type="match status" value="1"/>
</dbReference>
<protein>
    <recommendedName>
        <fullName evidence="4">Carboxypeptidase regulatory-like domain-containing protein</fullName>
    </recommendedName>
</protein>
<evidence type="ECO:0000256" key="1">
    <source>
        <dbReference type="SAM" id="MobiDB-lite"/>
    </source>
</evidence>
<reference evidence="2 3" key="1">
    <citation type="submission" date="2019-12" db="EMBL/GenBank/DDBJ databases">
        <title>Isolation and characterization of three novel carbon monoxide-oxidizing members of Halobacteria from salione crusts and soils.</title>
        <authorList>
            <person name="Myers M.R."/>
            <person name="King G.M."/>
        </authorList>
    </citation>
    <scope>NUCLEOTIDE SEQUENCE [LARGE SCALE GENOMIC DNA]</scope>
    <source>
        <strain evidence="2 3">WSA2</strain>
    </source>
</reference>
<dbReference type="EMBL" id="WUUS01000002">
    <property type="protein sequence ID" value="MXR40629.1"/>
    <property type="molecule type" value="Genomic_DNA"/>
</dbReference>
<evidence type="ECO:0008006" key="4">
    <source>
        <dbReference type="Google" id="ProtNLM"/>
    </source>
</evidence>
<dbReference type="InterPro" id="IPR008969">
    <property type="entry name" value="CarboxyPept-like_regulatory"/>
</dbReference>
<dbReference type="Gene3D" id="2.60.40.1120">
    <property type="entry name" value="Carboxypeptidase-like, regulatory domain"/>
    <property type="match status" value="1"/>
</dbReference>
<organism evidence="2 3">
    <name type="scientific">Halobaculum saliterrae</name>
    <dbReference type="NCBI Taxonomy" id="2073113"/>
    <lineage>
        <taxon>Archaea</taxon>
        <taxon>Methanobacteriati</taxon>
        <taxon>Methanobacteriota</taxon>
        <taxon>Stenosarchaea group</taxon>
        <taxon>Halobacteria</taxon>
        <taxon>Halobacteriales</taxon>
        <taxon>Haloferacaceae</taxon>
        <taxon>Halobaculum</taxon>
    </lineage>
</organism>
<dbReference type="RefSeq" id="WP_159663869.1">
    <property type="nucleotide sequence ID" value="NZ_WUUS01000002.1"/>
</dbReference>
<dbReference type="Proteomes" id="UP000437065">
    <property type="component" value="Unassembled WGS sequence"/>
</dbReference>
<feature type="region of interest" description="Disordered" evidence="1">
    <location>
        <begin position="408"/>
        <end position="436"/>
    </location>
</feature>
<comment type="caution">
    <text evidence="2">The sequence shown here is derived from an EMBL/GenBank/DDBJ whole genome shotgun (WGS) entry which is preliminary data.</text>
</comment>
<gene>
    <name evidence="2" type="ORF">GRX01_04610</name>
</gene>
<proteinExistence type="predicted"/>
<accession>A0A6B0T263</accession>
<feature type="region of interest" description="Disordered" evidence="1">
    <location>
        <begin position="520"/>
        <end position="543"/>
    </location>
</feature>
<keyword evidence="3" id="KW-1185">Reference proteome</keyword>
<evidence type="ECO:0000313" key="2">
    <source>
        <dbReference type="EMBL" id="MXR40629.1"/>
    </source>
</evidence>
<sequence length="963" mass="101174">MGNTTHRRLFVALLVLALVVGPATATATVGAPDSPTVGALTASGSTMAAGDLRQTDSGALRFELDAERVGNDSAVNVLIESGGEKKTISGVSPDSEADGVYTYTVASNRLPEFSLANATVQVYQGSEDNRTDFLTEQGVDLRHLDLGDGAGSFDEEGRLTLTATNDTAGLDGASFELAATANGDDRSETLSATLENGTVRIDRDEAFTGLLAPPADLRLSAADGGPSVTGETAVSLTNAAPDPRVLVSPGRVTVESPLLVGGTEYGVHLETNGPDGEYAVLTTARESDGVTSVVVENENIAGIDSVTIDVTTEGSAVLSTTYNDTDPESASVAEGNRSVTLDTGTFEGDEVSFVLLSTSSEVGVLSNASVDGATLSLLGLSNESELNPEGSYRMVVAFADARATTVSVGDGEPSALQPATDESDQGNTTTAVGPDNQEGDLFGFIPSVGLPRSLELGLVLGFLVLLVGGGGVAVGKFVLGQSDGSGSGAAASTRTRDVRVRIADGFANEQLSDEVYLTARPTGQPLGSSSGVNRDGGGREETVDGGVVTWTLDAEPYEFTASYNGATVTETAEVGDDRVTLSFQPASKRVSVIDETGEPVRDATVTATFDGERVTERTDESGQVSLTLPMTASGVEVTAEHERYEPDTREVTDPNDVPEELRVVGKTGTLRVETAIGGEPTDDVNVSLETDDEWLKERLRESSPTDRGGDAVGLPAGEYTLVGSVDGEPFEDVRSRVTVPEDDTATVTLDVPFAFELSATQRESLEALRREADDLLPGGRLDSAVHSYYASVARSLGDAVERVPDSGIRFAETGVEPDPVVDAMLSAGRGCVEGVDNAMNTKHNVDLFSACADMREVSEEWRADYDLDDLFELAAADRVSQRAELKSRLSEAESTVEDHRGEVNVVSPASDVLEELQAYEGETRESDEVRNAAFVFAVAGFVESVTELFEHPRLLDRLNRTMY</sequence>
<dbReference type="AlphaFoldDB" id="A0A6B0T263"/>